<keyword evidence="11" id="KW-1185">Reference proteome</keyword>
<dbReference type="PROSITE" id="PS00211">
    <property type="entry name" value="ABC_TRANSPORTER_1"/>
    <property type="match status" value="1"/>
</dbReference>
<feature type="transmembrane region" description="Helical" evidence="7">
    <location>
        <begin position="193"/>
        <end position="212"/>
    </location>
</feature>
<dbReference type="Pfam" id="PF00005">
    <property type="entry name" value="ABC_tran"/>
    <property type="match status" value="1"/>
</dbReference>
<accession>A0ABR4NSX3</accession>
<evidence type="ECO:0000313" key="10">
    <source>
        <dbReference type="EMBL" id="KAL3231590.1"/>
    </source>
</evidence>
<dbReference type="InterPro" id="IPR003439">
    <property type="entry name" value="ABC_transporter-like_ATP-bd"/>
</dbReference>
<dbReference type="SUPFAM" id="SSF90123">
    <property type="entry name" value="ABC transporter transmembrane region"/>
    <property type="match status" value="1"/>
</dbReference>
<comment type="caution">
    <text evidence="10">The sequence shown here is derived from an EMBL/GenBank/DDBJ whole genome shotgun (WGS) entry which is preliminary data.</text>
</comment>
<dbReference type="InterPro" id="IPR036640">
    <property type="entry name" value="ABC1_TM_sf"/>
</dbReference>
<evidence type="ECO:0000259" key="9">
    <source>
        <dbReference type="PROSITE" id="PS50929"/>
    </source>
</evidence>
<evidence type="ECO:0000256" key="5">
    <source>
        <dbReference type="ARBA" id="ARBA00022989"/>
    </source>
</evidence>
<dbReference type="InterPro" id="IPR011527">
    <property type="entry name" value="ABC1_TM_dom"/>
</dbReference>
<protein>
    <submittedName>
        <fullName evidence="10">ATP-dependent permease MDL1, mitochondrial</fullName>
    </submittedName>
</protein>
<dbReference type="Gene3D" id="3.40.50.300">
    <property type="entry name" value="P-loop containing nucleotide triphosphate hydrolases"/>
    <property type="match status" value="1"/>
</dbReference>
<sequence length="613" mass="66612">MFLRSGPRLMMMHGPMMHRFASTSSKSPRLQTWRQVKQLLQLAKPERKYIAGAVGLIAISSAVTMTVPSVIGTLIDHVSHPDTLIYGMTKTQFLVALGGVFIVGAAANSGRIVILKVTGEKLVARLRARTMKVVMSQDATFMDKHRVGDLISRLSADASIVSKSVTSNLSDGCRATLQGLVGLGMMSYISLKLTAVMTMMVPPLGILAMIYGSKIKKISKQLQEKVGELSKTSEEQLNSLRTVQAYAGEKKELARYSSEVRSVFNVGVKEAVVSALFFGSAGLIGNIAMMALLLVGTSDASISIGELSSFMMYSVYTGSSIFGLSGFYSELMKGCGAAERVLELQSTKPKISPTKGITPPASFRGLPVMFDNVSFRYGEGKKVLNGLSFKINPGEHVCFVGASGCGKSTISSLLLRYYKVNSGAIHIGSYDISDFNLRKYRRQLGVVQQEPLLFNGTILENISYGLEGKSTEQLRNALVAANCDKFIDSAKLGLDTMVGPRGAQLSGGQRQRIALARVFLQNPDILLLDEATSALDTKSEDIINHELQRRQSEGLTTISIAHRLSTISKSSRVIVIEDGKVVETGTFKQLRVEPKSELNKLLKEGLEHKEHHV</sequence>
<reference evidence="10 11" key="1">
    <citation type="submission" date="2024-05" db="EMBL/GenBank/DDBJ databases">
        <title>Long read based assembly of the Candida bracarensis genome reveals expanded adhesin content.</title>
        <authorList>
            <person name="Marcet-Houben M."/>
            <person name="Ksiezopolska E."/>
            <person name="Gabaldon T."/>
        </authorList>
    </citation>
    <scope>NUCLEOTIDE SEQUENCE [LARGE SCALE GENOMIC DNA]</scope>
    <source>
        <strain evidence="10 11">CBM6</strain>
    </source>
</reference>
<keyword evidence="4" id="KW-0067">ATP-binding</keyword>
<feature type="transmembrane region" description="Helical" evidence="7">
    <location>
        <begin position="91"/>
        <end position="114"/>
    </location>
</feature>
<organism evidence="10 11">
    <name type="scientific">Nakaseomyces bracarensis</name>
    <dbReference type="NCBI Taxonomy" id="273131"/>
    <lineage>
        <taxon>Eukaryota</taxon>
        <taxon>Fungi</taxon>
        <taxon>Dikarya</taxon>
        <taxon>Ascomycota</taxon>
        <taxon>Saccharomycotina</taxon>
        <taxon>Saccharomycetes</taxon>
        <taxon>Saccharomycetales</taxon>
        <taxon>Saccharomycetaceae</taxon>
        <taxon>Nakaseomyces</taxon>
    </lineage>
</organism>
<dbReference type="SMART" id="SM00382">
    <property type="entry name" value="AAA"/>
    <property type="match status" value="1"/>
</dbReference>
<dbReference type="SUPFAM" id="SSF52540">
    <property type="entry name" value="P-loop containing nucleoside triphosphate hydrolases"/>
    <property type="match status" value="1"/>
</dbReference>
<dbReference type="EMBL" id="JBEVYD010000006">
    <property type="protein sequence ID" value="KAL3231590.1"/>
    <property type="molecule type" value="Genomic_DNA"/>
</dbReference>
<dbReference type="PROSITE" id="PS50893">
    <property type="entry name" value="ABC_TRANSPORTER_2"/>
    <property type="match status" value="1"/>
</dbReference>
<evidence type="ECO:0000256" key="1">
    <source>
        <dbReference type="ARBA" id="ARBA00004141"/>
    </source>
</evidence>
<dbReference type="PROSITE" id="PS50929">
    <property type="entry name" value="ABC_TM1F"/>
    <property type="match status" value="1"/>
</dbReference>
<feature type="domain" description="ABC transmembrane type-1" evidence="9">
    <location>
        <begin position="51"/>
        <end position="333"/>
    </location>
</feature>
<feature type="transmembrane region" description="Helical" evidence="7">
    <location>
        <begin position="307"/>
        <end position="328"/>
    </location>
</feature>
<dbReference type="Proteomes" id="UP001623330">
    <property type="component" value="Unassembled WGS sequence"/>
</dbReference>
<comment type="subcellular location">
    <subcellularLocation>
        <location evidence="1">Membrane</location>
        <topology evidence="1">Multi-pass membrane protein</topology>
    </subcellularLocation>
</comment>
<dbReference type="InterPro" id="IPR039421">
    <property type="entry name" value="Type_1_exporter"/>
</dbReference>
<dbReference type="PANTHER" id="PTHR43394:SF1">
    <property type="entry name" value="ATP-BINDING CASSETTE SUB-FAMILY B MEMBER 10, MITOCHONDRIAL"/>
    <property type="match status" value="1"/>
</dbReference>
<proteinExistence type="predicted"/>
<evidence type="ECO:0000313" key="11">
    <source>
        <dbReference type="Proteomes" id="UP001623330"/>
    </source>
</evidence>
<gene>
    <name evidence="10" type="ORF">RNJ44_00125</name>
</gene>
<dbReference type="InterPro" id="IPR003593">
    <property type="entry name" value="AAA+_ATPase"/>
</dbReference>
<evidence type="ECO:0000256" key="7">
    <source>
        <dbReference type="SAM" id="Phobius"/>
    </source>
</evidence>
<keyword evidence="2 7" id="KW-0812">Transmembrane</keyword>
<evidence type="ECO:0000259" key="8">
    <source>
        <dbReference type="PROSITE" id="PS50893"/>
    </source>
</evidence>
<keyword evidence="5 7" id="KW-1133">Transmembrane helix</keyword>
<evidence type="ECO:0000256" key="2">
    <source>
        <dbReference type="ARBA" id="ARBA00022692"/>
    </source>
</evidence>
<name>A0ABR4NSX3_9SACH</name>
<evidence type="ECO:0000256" key="4">
    <source>
        <dbReference type="ARBA" id="ARBA00022840"/>
    </source>
</evidence>
<evidence type="ECO:0000256" key="3">
    <source>
        <dbReference type="ARBA" id="ARBA00022741"/>
    </source>
</evidence>
<keyword evidence="3" id="KW-0547">Nucleotide-binding</keyword>
<feature type="transmembrane region" description="Helical" evidence="7">
    <location>
        <begin position="49"/>
        <end position="71"/>
    </location>
</feature>
<dbReference type="InterPro" id="IPR017871">
    <property type="entry name" value="ABC_transporter-like_CS"/>
</dbReference>
<dbReference type="InterPro" id="IPR027417">
    <property type="entry name" value="P-loop_NTPase"/>
</dbReference>
<dbReference type="Pfam" id="PF00664">
    <property type="entry name" value="ABC_membrane"/>
    <property type="match status" value="1"/>
</dbReference>
<feature type="domain" description="ABC transporter" evidence="8">
    <location>
        <begin position="368"/>
        <end position="603"/>
    </location>
</feature>
<dbReference type="PANTHER" id="PTHR43394">
    <property type="entry name" value="ATP-DEPENDENT PERMEASE MDL1, MITOCHONDRIAL"/>
    <property type="match status" value="1"/>
</dbReference>
<evidence type="ECO:0000256" key="6">
    <source>
        <dbReference type="ARBA" id="ARBA00023136"/>
    </source>
</evidence>
<feature type="transmembrane region" description="Helical" evidence="7">
    <location>
        <begin position="271"/>
        <end position="295"/>
    </location>
</feature>
<dbReference type="Gene3D" id="1.20.1560.10">
    <property type="entry name" value="ABC transporter type 1, transmembrane domain"/>
    <property type="match status" value="1"/>
</dbReference>
<dbReference type="CDD" id="cd18573">
    <property type="entry name" value="ABC_6TM_ABCB10_like"/>
    <property type="match status" value="1"/>
</dbReference>
<keyword evidence="6 7" id="KW-0472">Membrane</keyword>